<dbReference type="InterPro" id="IPR012849">
    <property type="entry name" value="Abl-interactor_HHR_dom"/>
</dbReference>
<dbReference type="EMBL" id="BGPR01023096">
    <property type="protein sequence ID" value="GBN90003.1"/>
    <property type="molecule type" value="Genomic_DNA"/>
</dbReference>
<evidence type="ECO:0000313" key="15">
    <source>
        <dbReference type="EMBL" id="GBN90003.1"/>
    </source>
</evidence>
<protein>
    <submittedName>
        <fullName evidence="15">Abl interactor 1</fullName>
    </submittedName>
</protein>
<reference evidence="15 16" key="1">
    <citation type="journal article" date="2019" name="Sci. Rep.">
        <title>Orb-weaving spider Araneus ventricosus genome elucidates the spidroin gene catalogue.</title>
        <authorList>
            <person name="Kono N."/>
            <person name="Nakamura H."/>
            <person name="Ohtoshi R."/>
            <person name="Moran D.A.P."/>
            <person name="Shinohara A."/>
            <person name="Yoshida Y."/>
            <person name="Fujiwara M."/>
            <person name="Mori M."/>
            <person name="Tomita M."/>
            <person name="Arakawa K."/>
        </authorList>
    </citation>
    <scope>NUCLEOTIDE SEQUENCE [LARGE SCALE GENOMIC DNA]</scope>
</reference>
<evidence type="ECO:0000256" key="4">
    <source>
        <dbReference type="ARBA" id="ARBA00010020"/>
    </source>
</evidence>
<sequence length="587" mass="65280">MPSIMADLMSLIDVHIPDGQQSLQDSHSNLEKVAEYCEANYFQAENKRGALEETKNYTTQSLASVAYQINTLAYNLLHMLDLQTTQLTEMESQINHISQTVMIHKEKIARREIGILTTNKNTTRQHKILAPANQERPIKYIRKPIDYTVLDEIGHGVKSTSNTPRSKRTLAPVHQSALNGSSAGPAPTTKPPTPPQPVRAGGSLSRGTKEYRTPAPPIAPPQVPSNYAPNFPIGHPRSQEMRRGSGYSTLPMAFSSQQPQSSLPQVGMVHPMTHGHHSNTIGPSSPIPPPPDMNDKLPEPPMHVSTDFAHPGNISPPLPPPPPDDDNLYHENYNPPSPPYPRRHGHPEWVPKNYLEKVVAIYDYQADKEDELSFSENSIIYVMKKNDDGWYEGIMDGVTGLFPGNYVEPSSMTTNRLAVMEFAGFSVTFLTYGVDHEVHLQWIPSHVDIYGNEVADNLAKQGTAEPLCSTPSLTFDEIYSIRKNKDLKTWRVPPSHDWYKRSSLGASIGLACDRADQTALSRFVSSHLRSCSFSHDYKVFPVCSKCGVASAFPEHILSCLRLSRETFEMDPLLALDFLRVSGLMDGV</sequence>
<evidence type="ECO:0000313" key="16">
    <source>
        <dbReference type="Proteomes" id="UP000499080"/>
    </source>
</evidence>
<proteinExistence type="inferred from homology"/>
<feature type="domain" description="SH3" evidence="13">
    <location>
        <begin position="353"/>
        <end position="412"/>
    </location>
</feature>
<feature type="domain" description="T-SNARE coiled-coil homology" evidence="14">
    <location>
        <begin position="49"/>
        <end position="111"/>
    </location>
</feature>
<dbReference type="PANTHER" id="PTHR10460:SF0">
    <property type="entry name" value="ABELSON INTERACTING PROTEIN, ISOFORM D"/>
    <property type="match status" value="1"/>
</dbReference>
<keyword evidence="8" id="KW-0175">Coiled coil</keyword>
<evidence type="ECO:0000256" key="5">
    <source>
        <dbReference type="ARBA" id="ARBA00022443"/>
    </source>
</evidence>
<evidence type="ECO:0000256" key="9">
    <source>
        <dbReference type="ARBA" id="ARBA00023212"/>
    </source>
</evidence>
<dbReference type="Gene3D" id="6.10.140.1620">
    <property type="match status" value="1"/>
</dbReference>
<evidence type="ECO:0000256" key="12">
    <source>
        <dbReference type="SAM" id="MobiDB-lite"/>
    </source>
</evidence>
<dbReference type="GO" id="GO:0017124">
    <property type="term" value="F:SH3 domain binding"/>
    <property type="evidence" value="ECO:0007669"/>
    <property type="project" value="TreeGrafter"/>
</dbReference>
<dbReference type="GO" id="GO:0035591">
    <property type="term" value="F:signaling adaptor activity"/>
    <property type="evidence" value="ECO:0007669"/>
    <property type="project" value="TreeGrafter"/>
</dbReference>
<dbReference type="InterPro" id="IPR036028">
    <property type="entry name" value="SH3-like_dom_sf"/>
</dbReference>
<dbReference type="InterPro" id="IPR012337">
    <property type="entry name" value="RNaseH-like_sf"/>
</dbReference>
<dbReference type="PROSITE" id="PS50192">
    <property type="entry name" value="T_SNARE"/>
    <property type="match status" value="1"/>
</dbReference>
<organism evidence="15 16">
    <name type="scientific">Araneus ventricosus</name>
    <name type="common">Orbweaver spider</name>
    <name type="synonym">Epeira ventricosa</name>
    <dbReference type="NCBI Taxonomy" id="182803"/>
    <lineage>
        <taxon>Eukaryota</taxon>
        <taxon>Metazoa</taxon>
        <taxon>Ecdysozoa</taxon>
        <taxon>Arthropoda</taxon>
        <taxon>Chelicerata</taxon>
        <taxon>Arachnida</taxon>
        <taxon>Araneae</taxon>
        <taxon>Araneomorphae</taxon>
        <taxon>Entelegynae</taxon>
        <taxon>Araneoidea</taxon>
        <taxon>Araneidae</taxon>
        <taxon>Araneus</taxon>
    </lineage>
</organism>
<evidence type="ECO:0000256" key="7">
    <source>
        <dbReference type="ARBA" id="ARBA00022553"/>
    </source>
</evidence>
<comment type="similarity">
    <text evidence="4">Belongs to the ABI family.</text>
</comment>
<dbReference type="SMART" id="SM00326">
    <property type="entry name" value="SH3"/>
    <property type="match status" value="1"/>
</dbReference>
<dbReference type="Gene3D" id="2.30.30.40">
    <property type="entry name" value="SH3 Domains"/>
    <property type="match status" value="1"/>
</dbReference>
<dbReference type="Gene3D" id="3.30.420.10">
    <property type="entry name" value="Ribonuclease H-like superfamily/Ribonuclease H"/>
    <property type="match status" value="1"/>
</dbReference>
<dbReference type="OrthoDB" id="2159336at2759"/>
<dbReference type="PROSITE" id="PS50002">
    <property type="entry name" value="SH3"/>
    <property type="match status" value="1"/>
</dbReference>
<dbReference type="PANTHER" id="PTHR10460">
    <property type="entry name" value="ABL INTERACTOR FAMILY MEMBER"/>
    <property type="match status" value="1"/>
</dbReference>
<dbReference type="PRINTS" id="PR00499">
    <property type="entry name" value="P67PHOX"/>
</dbReference>
<evidence type="ECO:0000256" key="6">
    <source>
        <dbReference type="ARBA" id="ARBA00022490"/>
    </source>
</evidence>
<dbReference type="GO" id="GO:0005856">
    <property type="term" value="C:cytoskeleton"/>
    <property type="evidence" value="ECO:0007669"/>
    <property type="project" value="UniProtKB-SubCell"/>
</dbReference>
<evidence type="ECO:0000256" key="8">
    <source>
        <dbReference type="ARBA" id="ARBA00023054"/>
    </source>
</evidence>
<comment type="subcellular location">
    <subcellularLocation>
        <location evidence="2">Cell projection</location>
        <location evidence="2">Filopodium</location>
    </subcellularLocation>
    <subcellularLocation>
        <location evidence="3">Cell projection</location>
        <location evidence="3">Lamellipodium</location>
    </subcellularLocation>
    <subcellularLocation>
        <location evidence="1">Cytoplasm</location>
        <location evidence="1">Cytoskeleton</location>
    </subcellularLocation>
</comment>
<dbReference type="SUPFAM" id="SSF53098">
    <property type="entry name" value="Ribonuclease H-like"/>
    <property type="match status" value="1"/>
</dbReference>
<dbReference type="GO" id="GO:0030027">
    <property type="term" value="C:lamellipodium"/>
    <property type="evidence" value="ECO:0007669"/>
    <property type="project" value="UniProtKB-SubCell"/>
</dbReference>
<dbReference type="GO" id="GO:0003676">
    <property type="term" value="F:nucleic acid binding"/>
    <property type="evidence" value="ECO:0007669"/>
    <property type="project" value="InterPro"/>
</dbReference>
<dbReference type="InterPro" id="IPR028457">
    <property type="entry name" value="ABI"/>
</dbReference>
<dbReference type="InterPro" id="IPR001452">
    <property type="entry name" value="SH3_domain"/>
</dbReference>
<evidence type="ECO:0000259" key="14">
    <source>
        <dbReference type="PROSITE" id="PS50192"/>
    </source>
</evidence>
<dbReference type="InterPro" id="IPR028455">
    <property type="entry name" value="ABI3_SH3"/>
</dbReference>
<keyword evidence="7" id="KW-0597">Phosphoprotein</keyword>
<dbReference type="Proteomes" id="UP000499080">
    <property type="component" value="Unassembled WGS sequence"/>
</dbReference>
<evidence type="ECO:0000256" key="10">
    <source>
        <dbReference type="ARBA" id="ARBA00023273"/>
    </source>
</evidence>
<comment type="caution">
    <text evidence="15">The sequence shown here is derived from an EMBL/GenBank/DDBJ whole genome shotgun (WGS) entry which is preliminary data.</text>
</comment>
<keyword evidence="9" id="KW-0206">Cytoskeleton</keyword>
<dbReference type="FunFam" id="2.30.30.40:FF:000002">
    <property type="entry name" value="abl interactor 1 isoform X1"/>
    <property type="match status" value="1"/>
</dbReference>
<evidence type="ECO:0000256" key="1">
    <source>
        <dbReference type="ARBA" id="ARBA00004245"/>
    </source>
</evidence>
<dbReference type="CDD" id="cd11826">
    <property type="entry name" value="SH3_Abi"/>
    <property type="match status" value="1"/>
</dbReference>
<feature type="compositionally biased region" description="Low complexity" evidence="12">
    <location>
        <begin position="255"/>
        <end position="265"/>
    </location>
</feature>
<dbReference type="InterPro" id="IPR036397">
    <property type="entry name" value="RNaseH_sf"/>
</dbReference>
<gene>
    <name evidence="15" type="primary">Abi1_2</name>
    <name evidence="15" type="ORF">AVEN_168465_1</name>
</gene>
<dbReference type="Pfam" id="PF14604">
    <property type="entry name" value="SH3_9"/>
    <property type="match status" value="1"/>
</dbReference>
<keyword evidence="16" id="KW-1185">Reference proteome</keyword>
<feature type="region of interest" description="Disordered" evidence="12">
    <location>
        <begin position="176"/>
        <end position="344"/>
    </location>
</feature>
<dbReference type="GO" id="GO:0031209">
    <property type="term" value="C:SCAR complex"/>
    <property type="evidence" value="ECO:0007669"/>
    <property type="project" value="TreeGrafter"/>
</dbReference>
<feature type="compositionally biased region" description="Pro residues" evidence="12">
    <location>
        <begin position="188"/>
        <end position="197"/>
    </location>
</feature>
<evidence type="ECO:0000256" key="3">
    <source>
        <dbReference type="ARBA" id="ARBA00004510"/>
    </source>
</evidence>
<keyword evidence="5 11" id="KW-0728">SH3 domain</keyword>
<dbReference type="GO" id="GO:0030175">
    <property type="term" value="C:filopodium"/>
    <property type="evidence" value="ECO:0007669"/>
    <property type="project" value="UniProtKB-SubCell"/>
</dbReference>
<evidence type="ECO:0000256" key="11">
    <source>
        <dbReference type="PROSITE-ProRule" id="PRU00192"/>
    </source>
</evidence>
<accession>A0A4Y2SQI9</accession>
<keyword evidence="10" id="KW-0966">Cell projection</keyword>
<dbReference type="AlphaFoldDB" id="A0A4Y2SQI9"/>
<evidence type="ECO:0000259" key="13">
    <source>
        <dbReference type="PROSITE" id="PS50002"/>
    </source>
</evidence>
<dbReference type="Pfam" id="PF07815">
    <property type="entry name" value="Abi_HHR"/>
    <property type="match status" value="1"/>
</dbReference>
<dbReference type="GO" id="GO:0001764">
    <property type="term" value="P:neuron migration"/>
    <property type="evidence" value="ECO:0007669"/>
    <property type="project" value="TreeGrafter"/>
</dbReference>
<feature type="compositionally biased region" description="Pro residues" evidence="12">
    <location>
        <begin position="214"/>
        <end position="223"/>
    </location>
</feature>
<dbReference type="SUPFAM" id="SSF50044">
    <property type="entry name" value="SH3-domain"/>
    <property type="match status" value="1"/>
</dbReference>
<dbReference type="PRINTS" id="PR00452">
    <property type="entry name" value="SH3DOMAIN"/>
</dbReference>
<keyword evidence="6" id="KW-0963">Cytoplasm</keyword>
<evidence type="ECO:0000256" key="2">
    <source>
        <dbReference type="ARBA" id="ARBA00004486"/>
    </source>
</evidence>
<name>A0A4Y2SQI9_ARAVE</name>
<dbReference type="InterPro" id="IPR000727">
    <property type="entry name" value="T_SNARE_dom"/>
</dbReference>